<protein>
    <submittedName>
        <fullName evidence="12">Amino acid ABC transporter permease</fullName>
    </submittedName>
</protein>
<dbReference type="Pfam" id="PF00528">
    <property type="entry name" value="BPD_transp_1"/>
    <property type="match status" value="1"/>
</dbReference>
<evidence type="ECO:0000259" key="11">
    <source>
        <dbReference type="PROSITE" id="PS50928"/>
    </source>
</evidence>
<dbReference type="InterPro" id="IPR043429">
    <property type="entry name" value="ArtM/GltK/GlnP/TcyL/YhdX-like"/>
</dbReference>
<dbReference type="PANTHER" id="PTHR30614:SF20">
    <property type="entry name" value="GLUTAMINE TRANSPORT SYSTEM PERMEASE PROTEIN GLNP"/>
    <property type="match status" value="1"/>
</dbReference>
<accession>A0ABV0LWZ9</accession>
<dbReference type="InterPro" id="IPR000515">
    <property type="entry name" value="MetI-like"/>
</dbReference>
<proteinExistence type="inferred from homology"/>
<name>A0ABV0LWZ9_9HYPH</name>
<keyword evidence="5" id="KW-1003">Cell membrane</keyword>
<evidence type="ECO:0000256" key="5">
    <source>
        <dbReference type="ARBA" id="ARBA00022475"/>
    </source>
</evidence>
<sequence length="261" mass="28941">MSERGGQVLPLKPPAFVTRSIAGNARLAVAALLLARNLSLMSYHWDFSGVWSRWDLLLTGLVNTVKIAGISIVLGVIVGLLLAFMKLSPRRFLSVPAAAFIEFYRNTPPIIHFFWFYYALPVLANVSLNPFVAAVLALSTQSGAFYAEVFRGGIVSIEKGQWEGARALGMRHSQLMRRIILPQAMTRMFAPFVERSFELTKTTALASTLAYADLLYQAMLVNSETFRPLEVYTTIALMYVILLVTASALARVAEARLTAYR</sequence>
<evidence type="ECO:0000256" key="2">
    <source>
        <dbReference type="ARBA" id="ARBA00004429"/>
    </source>
</evidence>
<evidence type="ECO:0000256" key="9">
    <source>
        <dbReference type="ARBA" id="ARBA00023136"/>
    </source>
</evidence>
<evidence type="ECO:0000256" key="1">
    <source>
        <dbReference type="ARBA" id="ARBA00003159"/>
    </source>
</evidence>
<evidence type="ECO:0000256" key="8">
    <source>
        <dbReference type="ARBA" id="ARBA00022989"/>
    </source>
</evidence>
<feature type="transmembrane region" description="Helical" evidence="10">
    <location>
        <begin position="115"/>
        <end position="138"/>
    </location>
</feature>
<evidence type="ECO:0000256" key="3">
    <source>
        <dbReference type="ARBA" id="ARBA00010072"/>
    </source>
</evidence>
<evidence type="ECO:0000256" key="4">
    <source>
        <dbReference type="ARBA" id="ARBA00022448"/>
    </source>
</evidence>
<keyword evidence="9 10" id="KW-0472">Membrane</keyword>
<keyword evidence="13" id="KW-1185">Reference proteome</keyword>
<dbReference type="PROSITE" id="PS50928">
    <property type="entry name" value="ABC_TM1"/>
    <property type="match status" value="1"/>
</dbReference>
<feature type="transmembrane region" description="Helical" evidence="10">
    <location>
        <begin position="65"/>
        <end position="84"/>
    </location>
</feature>
<evidence type="ECO:0000313" key="12">
    <source>
        <dbReference type="EMBL" id="MEQ1404132.1"/>
    </source>
</evidence>
<comment type="function">
    <text evidence="1">Part of the binding-protein-dependent transport system for glutamine; probably responsible for the translocation of the substrate across the membrane.</text>
</comment>
<dbReference type="NCBIfam" id="TIGR01726">
    <property type="entry name" value="HEQRo_perm_3TM"/>
    <property type="match status" value="1"/>
</dbReference>
<evidence type="ECO:0000313" key="13">
    <source>
        <dbReference type="Proteomes" id="UP001496627"/>
    </source>
</evidence>
<keyword evidence="4 10" id="KW-0813">Transport</keyword>
<dbReference type="Proteomes" id="UP001496627">
    <property type="component" value="Unassembled WGS sequence"/>
</dbReference>
<feature type="transmembrane region" description="Helical" evidence="10">
    <location>
        <begin position="27"/>
        <end position="45"/>
    </location>
</feature>
<dbReference type="Gene3D" id="1.10.3720.10">
    <property type="entry name" value="MetI-like"/>
    <property type="match status" value="1"/>
</dbReference>
<dbReference type="PANTHER" id="PTHR30614">
    <property type="entry name" value="MEMBRANE COMPONENT OF AMINO ACID ABC TRANSPORTER"/>
    <property type="match status" value="1"/>
</dbReference>
<keyword evidence="7" id="KW-0029">Amino-acid transport</keyword>
<dbReference type="CDD" id="cd06261">
    <property type="entry name" value="TM_PBP2"/>
    <property type="match status" value="1"/>
</dbReference>
<comment type="caution">
    <text evidence="12">The sequence shown here is derived from an EMBL/GenBank/DDBJ whole genome shotgun (WGS) entry which is preliminary data.</text>
</comment>
<comment type="subcellular location">
    <subcellularLocation>
        <location evidence="2">Cell inner membrane</location>
        <topology evidence="2">Multi-pass membrane protein</topology>
    </subcellularLocation>
    <subcellularLocation>
        <location evidence="10">Cell membrane</location>
        <topology evidence="10">Multi-pass membrane protein</topology>
    </subcellularLocation>
</comment>
<dbReference type="InterPro" id="IPR010065">
    <property type="entry name" value="AA_ABC_transptr_permease_3TM"/>
</dbReference>
<dbReference type="SUPFAM" id="SSF161098">
    <property type="entry name" value="MetI-like"/>
    <property type="match status" value="1"/>
</dbReference>
<dbReference type="InterPro" id="IPR035906">
    <property type="entry name" value="MetI-like_sf"/>
</dbReference>
<reference evidence="12 13" key="1">
    <citation type="submission" date="2024-05" db="EMBL/GenBank/DDBJ databases">
        <title>Neorhizobium sp. Rsf11, a plant growth promoting and heavy metal resistant PAH-degrader.</title>
        <authorList>
            <person name="Golubev S.N."/>
            <person name="Muratova A.Y."/>
            <person name="Markelova M.I."/>
        </authorList>
    </citation>
    <scope>NUCLEOTIDE SEQUENCE [LARGE SCALE GENOMIC DNA]</scope>
    <source>
        <strain evidence="12 13">Rsf11</strain>
    </source>
</reference>
<dbReference type="RefSeq" id="WP_227703581.1">
    <property type="nucleotide sequence ID" value="NZ_JBEAAL010000002.1"/>
</dbReference>
<evidence type="ECO:0000256" key="7">
    <source>
        <dbReference type="ARBA" id="ARBA00022970"/>
    </source>
</evidence>
<feature type="transmembrane region" description="Helical" evidence="10">
    <location>
        <begin position="231"/>
        <end position="253"/>
    </location>
</feature>
<feature type="domain" description="ABC transmembrane type-1" evidence="11">
    <location>
        <begin position="61"/>
        <end position="250"/>
    </location>
</feature>
<keyword evidence="6 10" id="KW-0812">Transmembrane</keyword>
<dbReference type="EMBL" id="JBEAAL010000002">
    <property type="protein sequence ID" value="MEQ1404132.1"/>
    <property type="molecule type" value="Genomic_DNA"/>
</dbReference>
<gene>
    <name evidence="12" type="ORF">ABK249_04235</name>
</gene>
<comment type="similarity">
    <text evidence="3">Belongs to the binding-protein-dependent transport system permease family. HisMQ subfamily.</text>
</comment>
<evidence type="ECO:0000256" key="10">
    <source>
        <dbReference type="RuleBase" id="RU363032"/>
    </source>
</evidence>
<evidence type="ECO:0000256" key="6">
    <source>
        <dbReference type="ARBA" id="ARBA00022692"/>
    </source>
</evidence>
<keyword evidence="8 10" id="KW-1133">Transmembrane helix</keyword>
<organism evidence="12 13">
    <name type="scientific">Neorhizobium phenanthreniclasticum</name>
    <dbReference type="NCBI Taxonomy" id="3157917"/>
    <lineage>
        <taxon>Bacteria</taxon>
        <taxon>Pseudomonadati</taxon>
        <taxon>Pseudomonadota</taxon>
        <taxon>Alphaproteobacteria</taxon>
        <taxon>Hyphomicrobiales</taxon>
        <taxon>Rhizobiaceae</taxon>
        <taxon>Rhizobium/Agrobacterium group</taxon>
        <taxon>Neorhizobium</taxon>
    </lineage>
</organism>